<name>A0A8B8DFP2_CRAVI</name>
<dbReference type="AlphaFoldDB" id="A0A8B8DFP2"/>
<feature type="domain" description="VWFA" evidence="2">
    <location>
        <begin position="289"/>
        <end position="456"/>
    </location>
</feature>
<protein>
    <submittedName>
        <fullName evidence="5">von Willebrand factor A domain-containing protein 5A-like isoform X2</fullName>
    </submittedName>
</protein>
<dbReference type="SMART" id="SM00327">
    <property type="entry name" value="VWA"/>
    <property type="match status" value="1"/>
</dbReference>
<evidence type="ECO:0000259" key="2">
    <source>
        <dbReference type="PROSITE" id="PS50234"/>
    </source>
</evidence>
<feature type="domain" description="VIT" evidence="3">
    <location>
        <begin position="3"/>
        <end position="133"/>
    </location>
</feature>
<dbReference type="PROSITE" id="PS50234">
    <property type="entry name" value="VWFA"/>
    <property type="match status" value="1"/>
</dbReference>
<dbReference type="Gene3D" id="3.40.50.410">
    <property type="entry name" value="von Willebrand factor, type A domain"/>
    <property type="match status" value="1"/>
</dbReference>
<dbReference type="PROSITE" id="PS51468">
    <property type="entry name" value="VIT"/>
    <property type="match status" value="1"/>
</dbReference>
<evidence type="ECO:0000256" key="1">
    <source>
        <dbReference type="SAM" id="MobiDB-lite"/>
    </source>
</evidence>
<dbReference type="RefSeq" id="XP_022326520.1">
    <property type="nucleotide sequence ID" value="XM_022470812.1"/>
</dbReference>
<feature type="compositionally biased region" description="Acidic residues" evidence="1">
    <location>
        <begin position="161"/>
        <end position="171"/>
    </location>
</feature>
<dbReference type="SUPFAM" id="SSF53300">
    <property type="entry name" value="vWA-like"/>
    <property type="match status" value="1"/>
</dbReference>
<dbReference type="GeneID" id="111126293"/>
<dbReference type="Pfam" id="PF08487">
    <property type="entry name" value="VIT"/>
    <property type="match status" value="1"/>
</dbReference>
<dbReference type="PANTHER" id="PTHR45737:SF6">
    <property type="entry name" value="VON WILLEBRAND FACTOR A DOMAIN-CONTAINING PROTEIN 5A"/>
    <property type="match status" value="1"/>
</dbReference>
<reference evidence="5" key="1">
    <citation type="submission" date="2025-08" db="UniProtKB">
        <authorList>
            <consortium name="RefSeq"/>
        </authorList>
    </citation>
    <scope>IDENTIFICATION</scope>
    <source>
        <tissue evidence="5">Whole sample</tissue>
    </source>
</reference>
<sequence>MDLPKCGLLSKSSEQSVPLKKIDIEVSIKGFIANVRSDLHYINDSDENLETKFLFPLDSDSAVYKFEAEIDGRTIVAEVQEKSQARTTYNDAINSGHTAMYMGEEENTGDLFCIELGNLPAQTAAKLSFSYVQELDMNRDNIGTFMLPTVINPRYMPDCTPSDEQEDEPEGVSEQAQRKTLVSDAGTLYCSDFTIDLTLIVAGNRNLTWYPNSIEVEVLAAVIGKKQIETSVKLNTGSDFTISILYEGFDNPWAHVEEGNKESQSAFLSSDVLMVNFVPKVEIKDKPCEFVFIIDRSGSMDGDRIEKAKETLLLLLKSLPVNCIFNIVSFGSTYSFLFPTSQEYNEENLRKALDLQKTMEADMGGTEIFKPLKGIFKQKPSTSHSRQIFLLTDGMVSNVPSIVDLVRKQKNTRIFTFGIGDGCSTELVRDVAKASNGKPTFVKDNDRLQSKVMSILKSSTCGITDVKLDWNLPKDCSLVNIPEDVPTIFPGEKNILYAMIIGDISKNNNGKKNSLKLSGKAGESTVEFEVEMAFIFKLASDCDVSLPLHRLAAKRKLSEMEICRSDENNMKSLSVDVNIPCRHTAFVGVDKNDKHIIVGLQDEPRVECSFIESAHYLGTVASASLDLKPATCMSRKMKTAPASSLKEKFFGFFRSKKNSARSVSSQSRQMAPEDSLDMMAPVQMMDCGLDDLDEDIADDHKESKYDGGNKPSKVVQLVEKQNFDGSWKLDESLCEIISKPLDRIKEAAVVKDMDVWVTAIVITFFRKEFVQQKAEWIMIEEKALQWLKTKDLEGKDVIREASGFLSA</sequence>
<gene>
    <name evidence="5" type="primary">LOC111126293</name>
</gene>
<feature type="region of interest" description="Disordered" evidence="1">
    <location>
        <begin position="157"/>
        <end position="178"/>
    </location>
</feature>
<accession>A0A8B8DFP2</accession>
<evidence type="ECO:0000259" key="3">
    <source>
        <dbReference type="PROSITE" id="PS51468"/>
    </source>
</evidence>
<organism evidence="4 5">
    <name type="scientific">Crassostrea virginica</name>
    <name type="common">Eastern oyster</name>
    <dbReference type="NCBI Taxonomy" id="6565"/>
    <lineage>
        <taxon>Eukaryota</taxon>
        <taxon>Metazoa</taxon>
        <taxon>Spiralia</taxon>
        <taxon>Lophotrochozoa</taxon>
        <taxon>Mollusca</taxon>
        <taxon>Bivalvia</taxon>
        <taxon>Autobranchia</taxon>
        <taxon>Pteriomorphia</taxon>
        <taxon>Ostreida</taxon>
        <taxon>Ostreoidea</taxon>
        <taxon>Ostreidae</taxon>
        <taxon>Crassostrea</taxon>
    </lineage>
</organism>
<dbReference type="Proteomes" id="UP000694844">
    <property type="component" value="Chromosome 3"/>
</dbReference>
<dbReference type="InterPro" id="IPR002035">
    <property type="entry name" value="VWF_A"/>
</dbReference>
<evidence type="ECO:0000313" key="4">
    <source>
        <dbReference type="Proteomes" id="UP000694844"/>
    </source>
</evidence>
<dbReference type="OrthoDB" id="1729737at2759"/>
<dbReference type="InterPro" id="IPR036465">
    <property type="entry name" value="vWFA_dom_sf"/>
</dbReference>
<evidence type="ECO:0000313" key="5">
    <source>
        <dbReference type="RefSeq" id="XP_022326520.1"/>
    </source>
</evidence>
<dbReference type="SMART" id="SM00609">
    <property type="entry name" value="VIT"/>
    <property type="match status" value="1"/>
</dbReference>
<dbReference type="Pfam" id="PF13768">
    <property type="entry name" value="VWA_3"/>
    <property type="match status" value="1"/>
</dbReference>
<dbReference type="PANTHER" id="PTHR45737">
    <property type="entry name" value="VON WILLEBRAND FACTOR A DOMAIN-CONTAINING PROTEIN 5A"/>
    <property type="match status" value="1"/>
</dbReference>
<keyword evidence="4" id="KW-1185">Reference proteome</keyword>
<dbReference type="InterPro" id="IPR013694">
    <property type="entry name" value="VIT"/>
</dbReference>
<proteinExistence type="predicted"/>